<dbReference type="EMBL" id="AP019367">
    <property type="protein sequence ID" value="BBH50482.1"/>
    <property type="molecule type" value="Genomic_DNA"/>
</dbReference>
<dbReference type="InterPro" id="IPR036291">
    <property type="entry name" value="NAD(P)-bd_dom_sf"/>
</dbReference>
<organism evidence="2 3">
    <name type="scientific">Parolsenella catena</name>
    <dbReference type="NCBI Taxonomy" id="2003188"/>
    <lineage>
        <taxon>Bacteria</taxon>
        <taxon>Bacillati</taxon>
        <taxon>Actinomycetota</taxon>
        <taxon>Coriobacteriia</taxon>
        <taxon>Coriobacteriales</taxon>
        <taxon>Atopobiaceae</taxon>
        <taxon>Parolsenella</taxon>
    </lineage>
</organism>
<dbReference type="GO" id="GO:0000166">
    <property type="term" value="F:nucleotide binding"/>
    <property type="evidence" value="ECO:0007669"/>
    <property type="project" value="InterPro"/>
</dbReference>
<protein>
    <submittedName>
        <fullName evidence="2">Oxidoreductase</fullName>
    </submittedName>
</protein>
<dbReference type="InterPro" id="IPR000683">
    <property type="entry name" value="Gfo/Idh/MocA-like_OxRdtase_N"/>
</dbReference>
<dbReference type="AlphaFoldDB" id="A0A3G9K644"/>
<dbReference type="SUPFAM" id="SSF51735">
    <property type="entry name" value="NAD(P)-binding Rossmann-fold domains"/>
    <property type="match status" value="1"/>
</dbReference>
<dbReference type="GeneID" id="88849201"/>
<evidence type="ECO:0000313" key="3">
    <source>
        <dbReference type="Proteomes" id="UP000273154"/>
    </source>
</evidence>
<evidence type="ECO:0000313" key="2">
    <source>
        <dbReference type="EMBL" id="BBH50482.1"/>
    </source>
</evidence>
<dbReference type="Pfam" id="PF01408">
    <property type="entry name" value="GFO_IDH_MocA"/>
    <property type="match status" value="1"/>
</dbReference>
<reference evidence="3" key="1">
    <citation type="submission" date="2018-11" db="EMBL/GenBank/DDBJ databases">
        <title>Comparative genomics of Parolsenella catena and Libanicoccus massiliensis: Reclassification of Libanicoccus massiliensis as Parolsenella massiliensis comb. nov.</title>
        <authorList>
            <person name="Sakamoto M."/>
            <person name="Ikeyama N."/>
            <person name="Murakami T."/>
            <person name="Mori H."/>
            <person name="Yuki M."/>
            <person name="Ohkuma M."/>
        </authorList>
    </citation>
    <scope>NUCLEOTIDE SEQUENCE [LARGE SCALE GENOMIC DNA]</scope>
    <source>
        <strain evidence="3">JCM 31932</strain>
    </source>
</reference>
<dbReference type="RefSeq" id="WP_126422350.1">
    <property type="nucleotide sequence ID" value="NZ_AP019367.1"/>
</dbReference>
<dbReference type="PANTHER" id="PTHR43054">
    <property type="match status" value="1"/>
</dbReference>
<dbReference type="KEGG" id="pcat:Pcatena_10690"/>
<gene>
    <name evidence="2" type="primary">yulF_2</name>
    <name evidence="2" type="ORF">Pcatena_10690</name>
</gene>
<evidence type="ECO:0000259" key="1">
    <source>
        <dbReference type="Pfam" id="PF01408"/>
    </source>
</evidence>
<feature type="domain" description="Gfo/Idh/MocA-like oxidoreductase N-terminal" evidence="1">
    <location>
        <begin position="5"/>
        <end position="119"/>
    </location>
</feature>
<dbReference type="PANTHER" id="PTHR43054:SF1">
    <property type="entry name" value="SCYLLO-INOSITOL 2-DEHYDROGENASE (NADP(+)) IOLU"/>
    <property type="match status" value="1"/>
</dbReference>
<proteinExistence type="predicted"/>
<dbReference type="Proteomes" id="UP000273154">
    <property type="component" value="Chromosome"/>
</dbReference>
<dbReference type="OrthoDB" id="9815825at2"/>
<sequence>MADSIRLATIGTSMISDDLIAAARQVEGIEYVGTLSRNPVNAREFTEKHGGHRPFTSLEQLANCPDVDAVYIATPNACHYEQALACVRGDKHVLVEKPLCSNRYEAQSLYAAAELHHVVALEAMRPVHDPAWAQIWRELPRLGRLRRATFRFGKYSSRYDDVKAGRHTNIFDASMASGALMDLGVYCIEPMVALFGVPERVVAAPTLISDAQTASTNGIIDGAGSVLCSYGRRSGTPGLVVELAYSKISTDLLPCQIEGDLGTLTLDAMSVPQAASVMVRGQAVRGAATTKANAVGSVTEQLAIEPCDNNMVFELRDFVSVVRGEKLDTLWGSGMDARGAESSFTDVTLDALAVCDEIRHQAGIHFPADFRVE</sequence>
<dbReference type="Gene3D" id="3.30.360.10">
    <property type="entry name" value="Dihydrodipicolinate Reductase, domain 2"/>
    <property type="match status" value="1"/>
</dbReference>
<dbReference type="SUPFAM" id="SSF55347">
    <property type="entry name" value="Glyceraldehyde-3-phosphate dehydrogenase-like, C-terminal domain"/>
    <property type="match status" value="1"/>
</dbReference>
<accession>A0A3G9K644</accession>
<name>A0A3G9K644_9ACTN</name>
<dbReference type="Gene3D" id="3.40.50.720">
    <property type="entry name" value="NAD(P)-binding Rossmann-like Domain"/>
    <property type="match status" value="1"/>
</dbReference>
<keyword evidence="3" id="KW-1185">Reference proteome</keyword>